<dbReference type="InterPro" id="IPR005064">
    <property type="entry name" value="BUG"/>
</dbReference>
<dbReference type="PANTHER" id="PTHR42928">
    <property type="entry name" value="TRICARBOXYLATE-BINDING PROTEIN"/>
    <property type="match status" value="1"/>
</dbReference>
<sequence length="341" mass="35743">MKSSFMTSAVTSAVRGTLAMATTVVTTMAALTGVTLAPAAQAQTADFPSKTIRIVVPYAGGGGTDIIARRLAQGLTPILKQNVIVENKPGANGIIGTDAVAKSEADGHTYVLVVATHYLNPLLNANMPYDTFKDLTGVTLIAESPAVFVVSSESPYKNIPDFIKAMRAKPGVNSIGSSENMTKLVGAMFVAEEKLDMVSVMYKGGAPLMTDVASGVVTIGVTSIMTAKNLMDNGRLRALAVTSAQRSPALPNVPTMTESGVKGMQIGLTYSLFAPAKTPKDRLIAMQKAVHEVATSPAMRNALSEQAATPVANPVDEFQAQVVKNAEFWQNLAKQVGLKGD</sequence>
<evidence type="ECO:0000256" key="2">
    <source>
        <dbReference type="SAM" id="SignalP"/>
    </source>
</evidence>
<protein>
    <submittedName>
        <fullName evidence="3">Tripartite tricarboxylate transporter substrate binding protein</fullName>
    </submittedName>
</protein>
<comment type="similarity">
    <text evidence="1">Belongs to the UPF0065 (bug) family.</text>
</comment>
<reference evidence="3" key="1">
    <citation type="submission" date="2020-02" db="EMBL/GenBank/DDBJ databases">
        <authorList>
            <person name="Chen W.-M."/>
        </authorList>
    </citation>
    <scope>NUCLEOTIDE SEQUENCE</scope>
    <source>
        <strain evidence="3">NBD-18</strain>
    </source>
</reference>
<dbReference type="PANTHER" id="PTHR42928:SF5">
    <property type="entry name" value="BLR1237 PROTEIN"/>
    <property type="match status" value="1"/>
</dbReference>
<accession>A0A6B2QZ35</accession>
<dbReference type="RefSeq" id="WP_163652054.1">
    <property type="nucleotide sequence ID" value="NZ_JAAGRN010000002.1"/>
</dbReference>
<gene>
    <name evidence="3" type="ORF">G3I67_04840</name>
</gene>
<evidence type="ECO:0000256" key="1">
    <source>
        <dbReference type="ARBA" id="ARBA00006987"/>
    </source>
</evidence>
<dbReference type="InterPro" id="IPR042100">
    <property type="entry name" value="Bug_dom1"/>
</dbReference>
<keyword evidence="2" id="KW-0732">Signal</keyword>
<dbReference type="AlphaFoldDB" id="A0A6B2QZ35"/>
<name>A0A6B2QZ35_9BURK</name>
<feature type="chain" id="PRO_5025535519" evidence="2">
    <location>
        <begin position="43"/>
        <end position="341"/>
    </location>
</feature>
<dbReference type="SUPFAM" id="SSF53850">
    <property type="entry name" value="Periplasmic binding protein-like II"/>
    <property type="match status" value="1"/>
</dbReference>
<organism evidence="3">
    <name type="scientific">Sheuella amnicola</name>
    <dbReference type="NCBI Taxonomy" id="2707330"/>
    <lineage>
        <taxon>Bacteria</taxon>
        <taxon>Pseudomonadati</taxon>
        <taxon>Pseudomonadota</taxon>
        <taxon>Betaproteobacteria</taxon>
        <taxon>Burkholderiales</taxon>
        <taxon>Alcaligenaceae</taxon>
        <taxon>Sheuella</taxon>
    </lineage>
</organism>
<dbReference type="Pfam" id="PF03401">
    <property type="entry name" value="TctC"/>
    <property type="match status" value="1"/>
</dbReference>
<dbReference type="Gene3D" id="3.40.190.10">
    <property type="entry name" value="Periplasmic binding protein-like II"/>
    <property type="match status" value="1"/>
</dbReference>
<dbReference type="PIRSF" id="PIRSF017082">
    <property type="entry name" value="YflP"/>
    <property type="match status" value="1"/>
</dbReference>
<dbReference type="EMBL" id="JAAGRN010000002">
    <property type="protein sequence ID" value="NDY82554.1"/>
    <property type="molecule type" value="Genomic_DNA"/>
</dbReference>
<evidence type="ECO:0000313" key="3">
    <source>
        <dbReference type="EMBL" id="NDY82554.1"/>
    </source>
</evidence>
<dbReference type="Gene3D" id="3.40.190.150">
    <property type="entry name" value="Bordetella uptake gene, domain 1"/>
    <property type="match status" value="1"/>
</dbReference>
<feature type="signal peptide" evidence="2">
    <location>
        <begin position="1"/>
        <end position="42"/>
    </location>
</feature>
<comment type="caution">
    <text evidence="3">The sequence shown here is derived from an EMBL/GenBank/DDBJ whole genome shotgun (WGS) entry which is preliminary data.</text>
</comment>
<proteinExistence type="inferred from homology"/>